<keyword evidence="1" id="KW-1133">Transmembrane helix</keyword>
<reference evidence="2 3" key="1">
    <citation type="submission" date="2019-07" db="EMBL/GenBank/DDBJ databases">
        <title>The draft genome sequence of Aquimarina algiphila M91.</title>
        <authorList>
            <person name="Meng X."/>
        </authorList>
    </citation>
    <scope>NUCLEOTIDE SEQUENCE [LARGE SCALE GENOMIC DNA]</scope>
    <source>
        <strain evidence="2 3">M91</strain>
    </source>
</reference>
<gene>
    <name evidence="2" type="ORF">FOF46_20235</name>
</gene>
<accession>A0A554VFV8</accession>
<feature type="transmembrane region" description="Helical" evidence="1">
    <location>
        <begin position="6"/>
        <end position="23"/>
    </location>
</feature>
<evidence type="ECO:0000313" key="2">
    <source>
        <dbReference type="EMBL" id="TSE06228.1"/>
    </source>
</evidence>
<keyword evidence="1" id="KW-0472">Membrane</keyword>
<organism evidence="2 3">
    <name type="scientific">Aquimarina algiphila</name>
    <dbReference type="NCBI Taxonomy" id="2047982"/>
    <lineage>
        <taxon>Bacteria</taxon>
        <taxon>Pseudomonadati</taxon>
        <taxon>Bacteroidota</taxon>
        <taxon>Flavobacteriia</taxon>
        <taxon>Flavobacteriales</taxon>
        <taxon>Flavobacteriaceae</taxon>
        <taxon>Aquimarina</taxon>
    </lineage>
</organism>
<feature type="transmembrane region" description="Helical" evidence="1">
    <location>
        <begin position="58"/>
        <end position="79"/>
    </location>
</feature>
<dbReference type="AlphaFoldDB" id="A0A554VFV8"/>
<protein>
    <submittedName>
        <fullName evidence="2">Uncharacterized protein</fullName>
    </submittedName>
</protein>
<keyword evidence="3" id="KW-1185">Reference proteome</keyword>
<sequence length="95" mass="10662">MINPLMMIWIAIQLLIVLFTINSHEDESLIIFWITLPFLILNCIGIIIILLGKPKTGSTLFLIGSILFVPIGLIGVMGARKVLNKIKEDKFLETL</sequence>
<proteinExistence type="predicted"/>
<evidence type="ECO:0000313" key="3">
    <source>
        <dbReference type="Proteomes" id="UP000318833"/>
    </source>
</evidence>
<dbReference type="Proteomes" id="UP000318833">
    <property type="component" value="Unassembled WGS sequence"/>
</dbReference>
<feature type="transmembrane region" description="Helical" evidence="1">
    <location>
        <begin position="30"/>
        <end position="52"/>
    </location>
</feature>
<evidence type="ECO:0000256" key="1">
    <source>
        <dbReference type="SAM" id="Phobius"/>
    </source>
</evidence>
<name>A0A554VFV8_9FLAO</name>
<comment type="caution">
    <text evidence="2">The sequence shown here is derived from an EMBL/GenBank/DDBJ whole genome shotgun (WGS) entry which is preliminary data.</text>
</comment>
<dbReference type="EMBL" id="VLNR01000048">
    <property type="protein sequence ID" value="TSE06228.1"/>
    <property type="molecule type" value="Genomic_DNA"/>
</dbReference>
<keyword evidence="1" id="KW-0812">Transmembrane</keyword>